<dbReference type="EMBL" id="CM023470">
    <property type="protein sequence ID" value="KAH7978834.1"/>
    <property type="molecule type" value="Genomic_DNA"/>
</dbReference>
<evidence type="ECO:0000313" key="1">
    <source>
        <dbReference type="EMBL" id="KAH7978834.1"/>
    </source>
</evidence>
<keyword evidence="2" id="KW-1185">Reference proteome</keyword>
<sequence>MQRLRSASVPSKRTSSILNPEHAMEFLDRQLGHKPQSKTRKSLAEDSVSEPSKEISSSTSSVAVKNMFSRVTSLFVDHLNFVSFAPQVSTAGSRSGSAESFELVESDQIPDTGHSKKTEGHLERHKSSSRSSDVRELQLPKQSMITQVWSWGKGAYGQLGHGDDLDRMQPCLMKHLNDSGVLKVSAGHGHSLALTCSFSVFSWGLNDVSQLGHNPAAKCISTPKLVAVSSLAEDLEAKAALAATGLQWQNSPHGSTLATRSQHAPSLNSAEGMPEGGPCRGELAVAILNAKSYRLCFRVLSKA</sequence>
<proteinExistence type="predicted"/>
<organism evidence="1 2">
    <name type="scientific">Dermacentor silvarum</name>
    <name type="common">Tick</name>
    <dbReference type="NCBI Taxonomy" id="543639"/>
    <lineage>
        <taxon>Eukaryota</taxon>
        <taxon>Metazoa</taxon>
        <taxon>Ecdysozoa</taxon>
        <taxon>Arthropoda</taxon>
        <taxon>Chelicerata</taxon>
        <taxon>Arachnida</taxon>
        <taxon>Acari</taxon>
        <taxon>Parasitiformes</taxon>
        <taxon>Ixodida</taxon>
        <taxon>Ixodoidea</taxon>
        <taxon>Ixodidae</taxon>
        <taxon>Rhipicephalinae</taxon>
        <taxon>Dermacentor</taxon>
    </lineage>
</organism>
<gene>
    <name evidence="1" type="ORF">HPB49_006943</name>
</gene>
<comment type="caution">
    <text evidence="1">The sequence shown here is derived from an EMBL/GenBank/DDBJ whole genome shotgun (WGS) entry which is preliminary data.</text>
</comment>
<name>A0ACB8DWX8_DERSI</name>
<reference evidence="1" key="1">
    <citation type="submission" date="2020-05" db="EMBL/GenBank/DDBJ databases">
        <title>Large-scale comparative analyses of tick genomes elucidate their genetic diversity and vector capacities.</title>
        <authorList>
            <person name="Jia N."/>
            <person name="Wang J."/>
            <person name="Shi W."/>
            <person name="Du L."/>
            <person name="Sun Y."/>
            <person name="Zhan W."/>
            <person name="Jiang J."/>
            <person name="Wang Q."/>
            <person name="Zhang B."/>
            <person name="Ji P."/>
            <person name="Sakyi L.B."/>
            <person name="Cui X."/>
            <person name="Yuan T."/>
            <person name="Jiang B."/>
            <person name="Yang W."/>
            <person name="Lam T.T.-Y."/>
            <person name="Chang Q."/>
            <person name="Ding S."/>
            <person name="Wang X."/>
            <person name="Zhu J."/>
            <person name="Ruan X."/>
            <person name="Zhao L."/>
            <person name="Wei J."/>
            <person name="Que T."/>
            <person name="Du C."/>
            <person name="Cheng J."/>
            <person name="Dai P."/>
            <person name="Han X."/>
            <person name="Huang E."/>
            <person name="Gao Y."/>
            <person name="Liu J."/>
            <person name="Shao H."/>
            <person name="Ye R."/>
            <person name="Li L."/>
            <person name="Wei W."/>
            <person name="Wang X."/>
            <person name="Wang C."/>
            <person name="Yang T."/>
            <person name="Huo Q."/>
            <person name="Li W."/>
            <person name="Guo W."/>
            <person name="Chen H."/>
            <person name="Zhou L."/>
            <person name="Ni X."/>
            <person name="Tian J."/>
            <person name="Zhou Y."/>
            <person name="Sheng Y."/>
            <person name="Liu T."/>
            <person name="Pan Y."/>
            <person name="Xia L."/>
            <person name="Li J."/>
            <person name="Zhao F."/>
            <person name="Cao W."/>
        </authorList>
    </citation>
    <scope>NUCLEOTIDE SEQUENCE</scope>
    <source>
        <strain evidence="1">Dsil-2018</strain>
    </source>
</reference>
<accession>A0ACB8DWX8</accession>
<protein>
    <submittedName>
        <fullName evidence="1">Uncharacterized protein</fullName>
    </submittedName>
</protein>
<evidence type="ECO:0000313" key="2">
    <source>
        <dbReference type="Proteomes" id="UP000821865"/>
    </source>
</evidence>
<dbReference type="Proteomes" id="UP000821865">
    <property type="component" value="Chromosome 1"/>
</dbReference>